<evidence type="ECO:0008006" key="4">
    <source>
        <dbReference type="Google" id="ProtNLM"/>
    </source>
</evidence>
<dbReference type="AlphaFoldDB" id="A0A0A2VIH1"/>
<reference evidence="2 3" key="1">
    <citation type="submission" date="2012-10" db="EMBL/GenBank/DDBJ databases">
        <title>Genome sequencing and analysis of entomopathogenic fungi Beauveria bassiana D1-5.</title>
        <authorList>
            <person name="Li Q."/>
            <person name="Wang L."/>
            <person name="Zhang Z."/>
            <person name="Wang Q."/>
            <person name="Ren J."/>
            <person name="Wang M."/>
            <person name="Xu W."/>
            <person name="Wang J."/>
            <person name="Lu Y."/>
            <person name="Du Q."/>
            <person name="Sun Z."/>
        </authorList>
    </citation>
    <scope>NUCLEOTIDE SEQUENCE [LARGE SCALE GENOMIC DNA]</scope>
    <source>
        <strain evidence="2 3">D1-5</strain>
    </source>
</reference>
<evidence type="ECO:0000256" key="1">
    <source>
        <dbReference type="SAM" id="SignalP"/>
    </source>
</evidence>
<feature type="chain" id="PRO_5002006918" description="Antifungal protein" evidence="1">
    <location>
        <begin position="19"/>
        <end position="79"/>
    </location>
</feature>
<dbReference type="EMBL" id="ANFO01000690">
    <property type="protein sequence ID" value="KGQ07408.1"/>
    <property type="molecule type" value="Genomic_DNA"/>
</dbReference>
<dbReference type="Proteomes" id="UP000030106">
    <property type="component" value="Unassembled WGS sequence"/>
</dbReference>
<keyword evidence="1" id="KW-0732">Signal</keyword>
<accession>A0A0A2VIH1</accession>
<name>A0A0A2VIH1_BEABA</name>
<dbReference type="GO" id="GO:0050832">
    <property type="term" value="P:defense response to fungus"/>
    <property type="evidence" value="ECO:0007669"/>
    <property type="project" value="InterPro"/>
</dbReference>
<sequence>MQFSAAIITLALATGVFAGVADVNSPATIYQGTCSTITQKCNFKRNGKNAKTTCSSGHQCTISGKHCSYSDQSRITVCS</sequence>
<gene>
    <name evidence="2" type="ORF">BBAD15_g7282</name>
</gene>
<evidence type="ECO:0000313" key="2">
    <source>
        <dbReference type="EMBL" id="KGQ07408.1"/>
    </source>
</evidence>
<proteinExistence type="predicted"/>
<feature type="signal peptide" evidence="1">
    <location>
        <begin position="1"/>
        <end position="18"/>
    </location>
</feature>
<comment type="caution">
    <text evidence="2">The sequence shown here is derived from an EMBL/GenBank/DDBJ whole genome shotgun (WGS) entry which is preliminary data.</text>
</comment>
<organism evidence="2 3">
    <name type="scientific">Beauveria bassiana D1-5</name>
    <dbReference type="NCBI Taxonomy" id="1245745"/>
    <lineage>
        <taxon>Eukaryota</taxon>
        <taxon>Fungi</taxon>
        <taxon>Dikarya</taxon>
        <taxon>Ascomycota</taxon>
        <taxon>Pezizomycotina</taxon>
        <taxon>Sordariomycetes</taxon>
        <taxon>Hypocreomycetidae</taxon>
        <taxon>Hypocreales</taxon>
        <taxon>Cordycipitaceae</taxon>
        <taxon>Beauveria</taxon>
    </lineage>
</organism>
<evidence type="ECO:0000313" key="3">
    <source>
        <dbReference type="Proteomes" id="UP000030106"/>
    </source>
</evidence>
<dbReference type="HOGENOM" id="CLU_2605670_0_0_1"/>
<protein>
    <recommendedName>
        <fullName evidence="4">Antifungal protein</fullName>
    </recommendedName>
</protein>
<dbReference type="Pfam" id="PF11402">
    <property type="entry name" value="Antifungal_prot"/>
    <property type="match status" value="1"/>
</dbReference>
<dbReference type="InterPro" id="IPR022706">
    <property type="entry name" value="Antifungal_prot"/>
</dbReference>